<feature type="region of interest" description="Disordered" evidence="1">
    <location>
        <begin position="361"/>
        <end position="390"/>
    </location>
</feature>
<organism evidence="2 3">
    <name type="scientific">Paralvinella palmiformis</name>
    <dbReference type="NCBI Taxonomy" id="53620"/>
    <lineage>
        <taxon>Eukaryota</taxon>
        <taxon>Metazoa</taxon>
        <taxon>Spiralia</taxon>
        <taxon>Lophotrochozoa</taxon>
        <taxon>Annelida</taxon>
        <taxon>Polychaeta</taxon>
        <taxon>Sedentaria</taxon>
        <taxon>Canalipalpata</taxon>
        <taxon>Terebellida</taxon>
        <taxon>Terebelliformia</taxon>
        <taxon>Alvinellidae</taxon>
        <taxon>Paralvinella</taxon>
    </lineage>
</organism>
<keyword evidence="3" id="KW-1185">Reference proteome</keyword>
<feature type="compositionally biased region" description="Polar residues" evidence="1">
    <location>
        <begin position="114"/>
        <end position="131"/>
    </location>
</feature>
<comment type="caution">
    <text evidence="2">The sequence shown here is derived from an EMBL/GenBank/DDBJ whole genome shotgun (WGS) entry which is preliminary data.</text>
</comment>
<gene>
    <name evidence="2" type="ORF">LSH36_15g05015</name>
</gene>
<feature type="region of interest" description="Disordered" evidence="1">
    <location>
        <begin position="89"/>
        <end position="137"/>
    </location>
</feature>
<reference evidence="2" key="1">
    <citation type="journal article" date="2023" name="Mol. Biol. Evol.">
        <title>Third-Generation Sequencing Reveals the Adaptive Role of the Epigenome in Three Deep-Sea Polychaetes.</title>
        <authorList>
            <person name="Perez M."/>
            <person name="Aroh O."/>
            <person name="Sun Y."/>
            <person name="Lan Y."/>
            <person name="Juniper S.K."/>
            <person name="Young C.R."/>
            <person name="Angers B."/>
            <person name="Qian P.Y."/>
        </authorList>
    </citation>
    <scope>NUCLEOTIDE SEQUENCE</scope>
    <source>
        <strain evidence="2">P08H-3</strain>
    </source>
</reference>
<sequence>MRTDCIIVLYEKGRERNNNGSTRSHQHLCAQESGTVNIPVQRLAGPPVILDLGKGNNNGSIKGSHLDVSDLHSVHVGVDSPLIQRAIARRQGSTRDVRRSSPIYRNSPAGSRRYTGSPSLNSGKHSGSESRFGSGCTGDGFRSSALQVAISRFSQQTEDEPRPRNPRSVSDGFTLSSSFEGLDKTNLEYSVQDSKMSSYDNLYSTEQPLDADSTERKQSLYDNVDDRQGRPVVAVTNRQPIEESRDDHQPSAPISHRRRKTSRTLPLRFTMFSGIQRTGHGSDDQDYVNLPMTPSPPIESRDVPEANRRPGGPVAPERKKKLRRGSKTLKLFCPRRPSVLSKIEKQVLAYVPIYGEPSSGSAGGANPLDHFQFPSPPQPTPLQPPPSHPSRLHEVAAVVEGSTKPRSPVSPFMSYANPMYCPNTSTPGDCIDMDDPFNKPNAYFSF</sequence>
<evidence type="ECO:0000313" key="3">
    <source>
        <dbReference type="Proteomes" id="UP001208570"/>
    </source>
</evidence>
<evidence type="ECO:0000313" key="2">
    <source>
        <dbReference type="EMBL" id="KAK2168637.1"/>
    </source>
</evidence>
<evidence type="ECO:0000256" key="1">
    <source>
        <dbReference type="SAM" id="MobiDB-lite"/>
    </source>
</evidence>
<feature type="compositionally biased region" description="Pro residues" evidence="1">
    <location>
        <begin position="374"/>
        <end position="388"/>
    </location>
</feature>
<dbReference type="AlphaFoldDB" id="A0AAD9NFS6"/>
<feature type="compositionally biased region" description="Basic and acidic residues" evidence="1">
    <location>
        <begin position="299"/>
        <end position="308"/>
    </location>
</feature>
<feature type="region of interest" description="Disordered" evidence="1">
    <location>
        <begin position="277"/>
        <end position="326"/>
    </location>
</feature>
<accession>A0AAD9NFS6</accession>
<dbReference type="Proteomes" id="UP001208570">
    <property type="component" value="Unassembled WGS sequence"/>
</dbReference>
<feature type="region of interest" description="Disordered" evidence="1">
    <location>
        <begin position="237"/>
        <end position="261"/>
    </location>
</feature>
<feature type="region of interest" description="Disordered" evidence="1">
    <location>
        <begin position="153"/>
        <end position="177"/>
    </location>
</feature>
<feature type="compositionally biased region" description="Polar residues" evidence="1">
    <location>
        <begin position="167"/>
        <end position="177"/>
    </location>
</feature>
<feature type="compositionally biased region" description="Basic and acidic residues" evidence="1">
    <location>
        <begin position="240"/>
        <end position="249"/>
    </location>
</feature>
<protein>
    <submittedName>
        <fullName evidence="2">Uncharacterized protein</fullName>
    </submittedName>
</protein>
<name>A0AAD9NFS6_9ANNE</name>
<dbReference type="EMBL" id="JAODUP010000015">
    <property type="protein sequence ID" value="KAK2168637.1"/>
    <property type="molecule type" value="Genomic_DNA"/>
</dbReference>
<proteinExistence type="predicted"/>